<dbReference type="InterPro" id="IPR013096">
    <property type="entry name" value="Cupin_2"/>
</dbReference>
<dbReference type="EMBL" id="FN314694">
    <property type="protein sequence ID" value="CAX70427.1"/>
    <property type="molecule type" value="mRNA"/>
</dbReference>
<sequence>MPEFRVHHWDELVDGQLTLENMLKMLKSEGCSCINYKFKPGTDFPEHTHDEDKVDCIVSGQLSFTMYGKEIILGPGDRLEVPRNVPHSARVIGQSPVVFVDATRKP</sequence>
<dbReference type="InterPro" id="IPR014710">
    <property type="entry name" value="RmlC-like_jellyroll"/>
</dbReference>
<evidence type="ECO:0000313" key="2">
    <source>
        <dbReference type="EMBL" id="CAX70427.1"/>
    </source>
</evidence>
<dbReference type="SUPFAM" id="SSF51182">
    <property type="entry name" value="RmlC-like cupins"/>
    <property type="match status" value="1"/>
</dbReference>
<name>C1L6U9_SCHJA</name>
<organism evidence="2">
    <name type="scientific">Schistosoma japonicum</name>
    <name type="common">Blood fluke</name>
    <dbReference type="NCBI Taxonomy" id="6182"/>
    <lineage>
        <taxon>Eukaryota</taxon>
        <taxon>Metazoa</taxon>
        <taxon>Spiralia</taxon>
        <taxon>Lophotrochozoa</taxon>
        <taxon>Platyhelminthes</taxon>
        <taxon>Trematoda</taxon>
        <taxon>Digenea</taxon>
        <taxon>Strigeidida</taxon>
        <taxon>Schistosomatoidea</taxon>
        <taxon>Schistosomatidae</taxon>
        <taxon>Schistosoma</taxon>
    </lineage>
</organism>
<dbReference type="InterPro" id="IPR011051">
    <property type="entry name" value="RmlC_Cupin_sf"/>
</dbReference>
<dbReference type="InterPro" id="IPR052535">
    <property type="entry name" value="Bacilysin_H2HPP_isomerase"/>
</dbReference>
<dbReference type="PANTHER" id="PTHR40112">
    <property type="entry name" value="H2HPP ISOMERASE"/>
    <property type="match status" value="1"/>
</dbReference>
<proteinExistence type="evidence at transcript level"/>
<reference evidence="2" key="2">
    <citation type="submission" date="2009-03" db="EMBL/GenBank/DDBJ databases">
        <authorList>
            <person name="Gang L."/>
        </authorList>
    </citation>
    <scope>NUCLEOTIDE SEQUENCE</scope>
    <source>
        <strain evidence="2">Anhui</strain>
    </source>
</reference>
<evidence type="ECO:0000259" key="1">
    <source>
        <dbReference type="Pfam" id="PF07883"/>
    </source>
</evidence>
<protein>
    <submittedName>
        <fullName evidence="2">Cupin, RmlC-type,domain-containing protein</fullName>
    </submittedName>
</protein>
<dbReference type="AlphaFoldDB" id="C1L6U9"/>
<reference evidence="2" key="1">
    <citation type="journal article" date="2009" name="Nature">
        <title>The Schistosoma japonicum genome reveals features of host-parasite interplay.</title>
        <authorList>
            <person name="Liu F."/>
            <person name="Zhou Y."/>
            <person name="Wang Z.Q."/>
            <person name="Lu G."/>
            <person name="Zheng H."/>
            <person name="Brindley P.J."/>
            <person name="McManus D.P."/>
            <person name="Blair D."/>
            <person name="Zhang Q.H."/>
            <person name="Zhong Y."/>
            <person name="Wang S."/>
            <person name="Han Z.G."/>
            <person name="Chen Z."/>
        </authorList>
    </citation>
    <scope>NUCLEOTIDE SEQUENCE</scope>
    <source>
        <strain evidence="2">Anhui</strain>
    </source>
</reference>
<feature type="domain" description="Cupin type-2" evidence="1">
    <location>
        <begin position="37"/>
        <end position="101"/>
    </location>
</feature>
<dbReference type="PANTHER" id="PTHR40112:SF1">
    <property type="entry name" value="H2HPP ISOMERASE"/>
    <property type="match status" value="1"/>
</dbReference>
<dbReference type="Pfam" id="PF07883">
    <property type="entry name" value="Cupin_2"/>
    <property type="match status" value="1"/>
</dbReference>
<dbReference type="Gene3D" id="2.60.120.10">
    <property type="entry name" value="Jelly Rolls"/>
    <property type="match status" value="1"/>
</dbReference>
<dbReference type="EMBL" id="FN314693">
    <property type="protein sequence ID" value="CAX70426.1"/>
    <property type="molecule type" value="mRNA"/>
</dbReference>
<accession>C1L6U9</accession>